<evidence type="ECO:0000313" key="2">
    <source>
        <dbReference type="Proteomes" id="UP001153331"/>
    </source>
</evidence>
<protein>
    <submittedName>
        <fullName evidence="1">Uncharacterized protein</fullName>
    </submittedName>
</protein>
<dbReference type="EMBL" id="JAPHNI010000745">
    <property type="protein sequence ID" value="KAJ8108460.1"/>
    <property type="molecule type" value="Genomic_DNA"/>
</dbReference>
<accession>A0ACC2HZM1</accession>
<name>A0ACC2HZM1_9PLEO</name>
<sequence length="155" mass="17595">MPVDNAMDELQHARYFNLTASSVLRRAAEFAARLLEQPPGYFTLDTLESFKTAKTLVGRGNMQYTPAPKNHPSHKRERREERDMPVAEYSNTPAEDHKCRHTSAVNTQHALEVIIFNIRGAHEKRVGRFLVQGAQVEQLRDGFFAALCEVLVVAF</sequence>
<comment type="caution">
    <text evidence="1">The sequence shown here is derived from an EMBL/GenBank/DDBJ whole genome shotgun (WGS) entry which is preliminary data.</text>
</comment>
<proteinExistence type="predicted"/>
<keyword evidence="2" id="KW-1185">Reference proteome</keyword>
<evidence type="ECO:0000313" key="1">
    <source>
        <dbReference type="EMBL" id="KAJ8108460.1"/>
    </source>
</evidence>
<organism evidence="1 2">
    <name type="scientific">Boeremia exigua</name>
    <dbReference type="NCBI Taxonomy" id="749465"/>
    <lineage>
        <taxon>Eukaryota</taxon>
        <taxon>Fungi</taxon>
        <taxon>Dikarya</taxon>
        <taxon>Ascomycota</taxon>
        <taxon>Pezizomycotina</taxon>
        <taxon>Dothideomycetes</taxon>
        <taxon>Pleosporomycetidae</taxon>
        <taxon>Pleosporales</taxon>
        <taxon>Pleosporineae</taxon>
        <taxon>Didymellaceae</taxon>
        <taxon>Boeremia</taxon>
    </lineage>
</organism>
<reference evidence="1" key="1">
    <citation type="submission" date="2022-11" db="EMBL/GenBank/DDBJ databases">
        <title>Genome Sequence of Boeremia exigua.</title>
        <authorList>
            <person name="Buettner E."/>
        </authorList>
    </citation>
    <scope>NUCLEOTIDE SEQUENCE</scope>
    <source>
        <strain evidence="1">CU02</strain>
    </source>
</reference>
<dbReference type="Proteomes" id="UP001153331">
    <property type="component" value="Unassembled WGS sequence"/>
</dbReference>
<gene>
    <name evidence="1" type="ORF">OPT61_g8156</name>
</gene>